<feature type="transmembrane region" description="Helical" evidence="1">
    <location>
        <begin position="243"/>
        <end position="264"/>
    </location>
</feature>
<keyword evidence="1" id="KW-0472">Membrane</keyword>
<keyword evidence="1" id="KW-1133">Transmembrane helix</keyword>
<dbReference type="Proteomes" id="UP001451571">
    <property type="component" value="Chromosome"/>
</dbReference>
<dbReference type="RefSeq" id="WP_342759914.1">
    <property type="nucleotide sequence ID" value="NZ_CP146256.1"/>
</dbReference>
<accession>A0ABZ3F3F3</accession>
<feature type="transmembrane region" description="Helical" evidence="1">
    <location>
        <begin position="96"/>
        <end position="117"/>
    </location>
</feature>
<feature type="transmembrane region" description="Helical" evidence="1">
    <location>
        <begin position="161"/>
        <end position="179"/>
    </location>
</feature>
<feature type="transmembrane region" description="Helical" evidence="1">
    <location>
        <begin position="185"/>
        <end position="203"/>
    </location>
</feature>
<sequence length="271" mass="29999">MILTGIMIRLNLTESFVRVLTPILKPLLSISPNGIYTLVIGFLCGFPMGAKVIADLLSRGKLSQEEAQFLLAFCNNIGPIYFMSFVLPVLGLQKRVPYVLGMYGLPFLYGILLRYTLYKNMNPVGKRAPMMLSAAETKQTDTLLDALDDSIMSGLYGISKLGGYMVLFNLLNLIPQFFLYNKYLFGIHLCALINCLLEITSGISRMGSSAPLVILLILPFGGFSCIAQTYSMIKDTGLSLKSYILHKLALSAITAVYYGMWFLFSPSSFLL</sequence>
<feature type="transmembrane region" description="Helical" evidence="1">
    <location>
        <begin position="69"/>
        <end position="90"/>
    </location>
</feature>
<evidence type="ECO:0000256" key="1">
    <source>
        <dbReference type="SAM" id="Phobius"/>
    </source>
</evidence>
<evidence type="ECO:0008006" key="4">
    <source>
        <dbReference type="Google" id="ProtNLM"/>
    </source>
</evidence>
<feature type="transmembrane region" description="Helical" evidence="1">
    <location>
        <begin position="210"/>
        <end position="231"/>
    </location>
</feature>
<gene>
    <name evidence="2" type="ORF">V6984_11415</name>
</gene>
<name>A0ABZ3F3F3_9FIRM</name>
<dbReference type="EMBL" id="CP146256">
    <property type="protein sequence ID" value="XAH76335.1"/>
    <property type="molecule type" value="Genomic_DNA"/>
</dbReference>
<feature type="transmembrane region" description="Helical" evidence="1">
    <location>
        <begin position="35"/>
        <end position="57"/>
    </location>
</feature>
<organism evidence="2 3">
    <name type="scientific">Kineothrix sedimenti</name>
    <dbReference type="NCBI Taxonomy" id="3123317"/>
    <lineage>
        <taxon>Bacteria</taxon>
        <taxon>Bacillati</taxon>
        <taxon>Bacillota</taxon>
        <taxon>Clostridia</taxon>
        <taxon>Lachnospirales</taxon>
        <taxon>Lachnospiraceae</taxon>
        <taxon>Kineothrix</taxon>
    </lineage>
</organism>
<keyword evidence="3" id="KW-1185">Reference proteome</keyword>
<reference evidence="2 3" key="1">
    <citation type="submission" date="2024-02" db="EMBL/GenBank/DDBJ databases">
        <title>Bacterial strain from lacustrine sediment.</title>
        <authorList>
            <person name="Petit C."/>
            <person name="Fadhlaoui K."/>
        </authorList>
    </citation>
    <scope>NUCLEOTIDE SEQUENCE [LARGE SCALE GENOMIC DNA]</scope>
    <source>
        <strain evidence="2 3">IPX-CK</strain>
    </source>
</reference>
<protein>
    <recommendedName>
        <fullName evidence="4">Sporulation integral membrane protein YlbJ</fullName>
    </recommendedName>
</protein>
<evidence type="ECO:0000313" key="2">
    <source>
        <dbReference type="EMBL" id="XAH76335.1"/>
    </source>
</evidence>
<proteinExistence type="predicted"/>
<keyword evidence="1" id="KW-0812">Transmembrane</keyword>
<evidence type="ECO:0000313" key="3">
    <source>
        <dbReference type="Proteomes" id="UP001451571"/>
    </source>
</evidence>